<gene>
    <name evidence="2" type="ORF">EVAR_10002_1</name>
</gene>
<organism evidence="2 3">
    <name type="scientific">Eumeta variegata</name>
    <name type="common">Bagworm moth</name>
    <name type="synonym">Eumeta japonica</name>
    <dbReference type="NCBI Taxonomy" id="151549"/>
    <lineage>
        <taxon>Eukaryota</taxon>
        <taxon>Metazoa</taxon>
        <taxon>Ecdysozoa</taxon>
        <taxon>Arthropoda</taxon>
        <taxon>Hexapoda</taxon>
        <taxon>Insecta</taxon>
        <taxon>Pterygota</taxon>
        <taxon>Neoptera</taxon>
        <taxon>Endopterygota</taxon>
        <taxon>Lepidoptera</taxon>
        <taxon>Glossata</taxon>
        <taxon>Ditrysia</taxon>
        <taxon>Tineoidea</taxon>
        <taxon>Psychidae</taxon>
        <taxon>Oiketicinae</taxon>
        <taxon>Eumeta</taxon>
    </lineage>
</organism>
<keyword evidence="3" id="KW-1185">Reference proteome</keyword>
<evidence type="ECO:0000313" key="3">
    <source>
        <dbReference type="Proteomes" id="UP000299102"/>
    </source>
</evidence>
<dbReference type="Proteomes" id="UP000299102">
    <property type="component" value="Unassembled WGS sequence"/>
</dbReference>
<sequence>MSTAGGTRLLTRPFRSPVSGGAGGGASGRSARRLLLVHSSVTRPRGRHRRNSRQKPNTTLFFVRTPAPWSSRR</sequence>
<feature type="compositionally biased region" description="Basic residues" evidence="1">
    <location>
        <begin position="44"/>
        <end position="53"/>
    </location>
</feature>
<comment type="caution">
    <text evidence="2">The sequence shown here is derived from an EMBL/GenBank/DDBJ whole genome shotgun (WGS) entry which is preliminary data.</text>
</comment>
<feature type="region of interest" description="Disordered" evidence="1">
    <location>
        <begin position="1"/>
        <end position="73"/>
    </location>
</feature>
<proteinExistence type="predicted"/>
<reference evidence="2 3" key="1">
    <citation type="journal article" date="2019" name="Commun. Biol.">
        <title>The bagworm genome reveals a unique fibroin gene that provides high tensile strength.</title>
        <authorList>
            <person name="Kono N."/>
            <person name="Nakamura H."/>
            <person name="Ohtoshi R."/>
            <person name="Tomita M."/>
            <person name="Numata K."/>
            <person name="Arakawa K."/>
        </authorList>
    </citation>
    <scope>NUCLEOTIDE SEQUENCE [LARGE SCALE GENOMIC DNA]</scope>
</reference>
<evidence type="ECO:0000256" key="1">
    <source>
        <dbReference type="SAM" id="MobiDB-lite"/>
    </source>
</evidence>
<accession>A0A4C1TR04</accession>
<protein>
    <submittedName>
        <fullName evidence="2">Uncharacterized protein</fullName>
    </submittedName>
</protein>
<dbReference type="EMBL" id="BGZK01000079">
    <property type="protein sequence ID" value="GBP16422.1"/>
    <property type="molecule type" value="Genomic_DNA"/>
</dbReference>
<evidence type="ECO:0000313" key="2">
    <source>
        <dbReference type="EMBL" id="GBP16422.1"/>
    </source>
</evidence>
<name>A0A4C1TR04_EUMVA</name>
<dbReference type="AlphaFoldDB" id="A0A4C1TR04"/>